<dbReference type="Proteomes" id="UP000217771">
    <property type="component" value="Unassembled WGS sequence"/>
</dbReference>
<proteinExistence type="inferred from homology"/>
<keyword evidence="3 9" id="KW-0489">Methyltransferase</keyword>
<evidence type="ECO:0000256" key="5">
    <source>
        <dbReference type="ARBA" id="ARBA00022691"/>
    </source>
</evidence>
<dbReference type="PRINTS" id="PR00506">
    <property type="entry name" value="D21N6MTFRASE"/>
</dbReference>
<dbReference type="InterPro" id="IPR002941">
    <property type="entry name" value="DNA_methylase_N4/N6"/>
</dbReference>
<dbReference type="PROSITE" id="PS00092">
    <property type="entry name" value="N6_MTASE"/>
    <property type="match status" value="1"/>
</dbReference>
<name>A0A2A2EVY2_9GAMM</name>
<accession>A0A2A2EVY2</accession>
<feature type="domain" description="DNA methylase N-4/N-6" evidence="8">
    <location>
        <begin position="311"/>
        <end position="641"/>
    </location>
</feature>
<dbReference type="GO" id="GO:0003677">
    <property type="term" value="F:DNA binding"/>
    <property type="evidence" value="ECO:0007669"/>
    <property type="project" value="InterPro"/>
</dbReference>
<protein>
    <recommendedName>
        <fullName evidence="2">site-specific DNA-methyltransferase (adenine-specific)</fullName>
        <ecNumber evidence="2">2.1.1.72</ecNumber>
    </recommendedName>
</protein>
<comment type="caution">
    <text evidence="9">The sequence shown here is derived from an EMBL/GenBank/DDBJ whole genome shotgun (WGS) entry which is preliminary data.</text>
</comment>
<dbReference type="InterPro" id="IPR002295">
    <property type="entry name" value="N4/N6-MTase_EcoPI_Mod-like"/>
</dbReference>
<dbReference type="PANTHER" id="PTHR13370">
    <property type="entry name" value="RNA METHYLASE-RELATED"/>
    <property type="match status" value="1"/>
</dbReference>
<dbReference type="EMBL" id="NSKB01000003">
    <property type="protein sequence ID" value="PAU77286.1"/>
    <property type="molecule type" value="Genomic_DNA"/>
</dbReference>
<comment type="similarity">
    <text evidence="1">Belongs to the N(4)/N(6)-methyltransferase family.</text>
</comment>
<keyword evidence="5" id="KW-0949">S-adenosyl-L-methionine</keyword>
<gene>
    <name evidence="9" type="ORF">CK498_08570</name>
</gene>
<dbReference type="InterPro" id="IPR002052">
    <property type="entry name" value="DNA_methylase_N6_adenine_CS"/>
</dbReference>
<sequence>MSHTDAQLRELILTLVPVDGSTIGNARLRNLMAAKLYAKVEEEEYERVRDTLLAEGVLGKGRGRGGSVYRLQEAEPEAEPSEDEHAPDLSLEMQEMPAELPLNEPAKSKASNKPSPPRQKKADHVQVLSYRYDEKRKNNPHVGMVDTASDGVEEKTRWAYDPHLDPELQFDSSATRAQIETLIDDALASGDQAQMKAALEELKRLQSPYLQWSGKAERTSFEVDTVSLHVHERIDPATILAAVQKRLRDSKGKSSPAFQSDLFHAPFENLPLREAIDFYKHERDWANRLIAGDSLLVMNSMLQKEGMAGQVQMIYIDPPYGIKYGSNFQPFTNKRDVKDRKDEDLTQEPEMIKAFRDTWELGIHSYLTYLRDRLLLARELLSDSGSVFVQISDENLHRVRLVLDEIFGEKNFISLISYVTSSGFPSKTLSRSGDYIIWYGKTDEVKYNQLYTKKEIGDEGAGEYKWVKLSNGASRAMSESELSGQVELPQNSRIWRYGPLTSSGGSEVGSQEFTCFGKDYSPKSNNHWKITHLGLDRLSKSGLLKPRNNSLSYFLFADFYPVQPINNIWKDTKWGFDAGEKSYVVQTNQKIIERCLLMTTDPGDLVLDPTCGSGTTAYVAEKWGRRWITCDTSRVAVTLAKQRLMTASYDYFELKYPQEGLGGGFIYKTVPHITLKSIANNPEIDEIYEQCHPAIEQALDWLNGELQKHFAPAFPVTEGGRKGGKVDFTAPDRKTATLASGEEVPVNALLEWEVPFDWPEGWPEEAIHAFEDFHKQRIRMQQRMDESIANHAGQEVLYDQPEPSKDKLRITGPFTVEAVPFATVLGLDEAERPKEADVAVARSGATSRHAQWRDELLKAGIRGKGGQNLKLMDLETLPGAKYLHAVGTVAETGERVAVSFGPEYAALEQRQVEIAKNEAGDLFPLPKLLVFCAFTFDPEAAKDIDSIRGIQALRVQMNTDLLTEDLKKNSRSNESFWLMGQPDVEIHELKDGKLQVEVHGFDYFDTKTGELKSGGKRDIAVWELDTDYDDRSLYPRQVFFPMAGKKDGWYKLKKDIRAELNEELLDGFHGTKSLPFEPGDNRCIAVKIVDNRGIESLKVVRLD</sequence>
<evidence type="ECO:0000259" key="8">
    <source>
        <dbReference type="Pfam" id="PF01555"/>
    </source>
</evidence>
<dbReference type="GO" id="GO:0008170">
    <property type="term" value="F:N-methyltransferase activity"/>
    <property type="evidence" value="ECO:0007669"/>
    <property type="project" value="InterPro"/>
</dbReference>
<evidence type="ECO:0000256" key="2">
    <source>
        <dbReference type="ARBA" id="ARBA00011900"/>
    </source>
</evidence>
<evidence type="ECO:0000256" key="6">
    <source>
        <dbReference type="ARBA" id="ARBA00047942"/>
    </source>
</evidence>
<dbReference type="Gene3D" id="3.40.50.150">
    <property type="entry name" value="Vaccinia Virus protein VP39"/>
    <property type="match status" value="1"/>
</dbReference>
<evidence type="ECO:0000256" key="3">
    <source>
        <dbReference type="ARBA" id="ARBA00022603"/>
    </source>
</evidence>
<evidence type="ECO:0000313" key="9">
    <source>
        <dbReference type="EMBL" id="PAU77286.1"/>
    </source>
</evidence>
<evidence type="ECO:0000256" key="4">
    <source>
        <dbReference type="ARBA" id="ARBA00022679"/>
    </source>
</evidence>
<dbReference type="SUPFAM" id="SSF53335">
    <property type="entry name" value="S-adenosyl-L-methionine-dependent methyltransferases"/>
    <property type="match status" value="1"/>
</dbReference>
<evidence type="ECO:0000313" key="10">
    <source>
        <dbReference type="Proteomes" id="UP000217771"/>
    </source>
</evidence>
<dbReference type="GO" id="GO:0005737">
    <property type="term" value="C:cytoplasm"/>
    <property type="evidence" value="ECO:0007669"/>
    <property type="project" value="TreeGrafter"/>
</dbReference>
<dbReference type="OrthoDB" id="9816043at2"/>
<dbReference type="RefSeq" id="WP_095620458.1">
    <property type="nucleotide sequence ID" value="NZ_NSKB01000003.1"/>
</dbReference>
<dbReference type="GO" id="GO:0009007">
    <property type="term" value="F:site-specific DNA-methyltransferase (adenine-specific) activity"/>
    <property type="evidence" value="ECO:0007669"/>
    <property type="project" value="UniProtKB-EC"/>
</dbReference>
<keyword evidence="4 9" id="KW-0808">Transferase</keyword>
<dbReference type="AlphaFoldDB" id="A0A2A2EVY2"/>
<evidence type="ECO:0000256" key="1">
    <source>
        <dbReference type="ARBA" id="ARBA00006594"/>
    </source>
</evidence>
<dbReference type="EC" id="2.1.1.72" evidence="2"/>
<feature type="region of interest" description="Disordered" evidence="7">
    <location>
        <begin position="103"/>
        <end position="124"/>
    </location>
</feature>
<dbReference type="PANTHER" id="PTHR13370:SF16">
    <property type="entry name" value="SITE-SPECIFIC DNA-METHYLTRANSFERASE (ADENINE-SPECIFIC)"/>
    <property type="match status" value="1"/>
</dbReference>
<dbReference type="InterPro" id="IPR029063">
    <property type="entry name" value="SAM-dependent_MTases_sf"/>
</dbReference>
<comment type="catalytic activity">
    <reaction evidence="6">
        <text>a 2'-deoxyadenosine in DNA + S-adenosyl-L-methionine = an N(6)-methyl-2'-deoxyadenosine in DNA + S-adenosyl-L-homocysteine + H(+)</text>
        <dbReference type="Rhea" id="RHEA:15197"/>
        <dbReference type="Rhea" id="RHEA-COMP:12418"/>
        <dbReference type="Rhea" id="RHEA-COMP:12419"/>
        <dbReference type="ChEBI" id="CHEBI:15378"/>
        <dbReference type="ChEBI" id="CHEBI:57856"/>
        <dbReference type="ChEBI" id="CHEBI:59789"/>
        <dbReference type="ChEBI" id="CHEBI:90615"/>
        <dbReference type="ChEBI" id="CHEBI:90616"/>
        <dbReference type="EC" id="2.1.1.72"/>
    </reaction>
</comment>
<dbReference type="GO" id="GO:0032259">
    <property type="term" value="P:methylation"/>
    <property type="evidence" value="ECO:0007669"/>
    <property type="project" value="UniProtKB-KW"/>
</dbReference>
<keyword evidence="10" id="KW-1185">Reference proteome</keyword>
<reference evidence="9 10" key="1">
    <citation type="submission" date="2017-08" db="EMBL/GenBank/DDBJ databases">
        <title>Halomonas alkalisoli sp. nov., isolated from saline alkaline soil.</title>
        <authorList>
            <person name="Wang D."/>
            <person name="Zhang G."/>
        </authorList>
    </citation>
    <scope>NUCLEOTIDE SEQUENCE [LARGE SCALE GENOMIC DNA]</scope>
    <source>
        <strain evidence="9 10">WRN001</strain>
    </source>
</reference>
<evidence type="ECO:0000256" key="7">
    <source>
        <dbReference type="SAM" id="MobiDB-lite"/>
    </source>
</evidence>
<dbReference type="Pfam" id="PF01555">
    <property type="entry name" value="N6_N4_Mtase"/>
    <property type="match status" value="1"/>
</dbReference>
<organism evidence="9 10">
    <name type="scientific">Halomonas salipaludis</name>
    <dbReference type="NCBI Taxonomy" id="2032625"/>
    <lineage>
        <taxon>Bacteria</taxon>
        <taxon>Pseudomonadati</taxon>
        <taxon>Pseudomonadota</taxon>
        <taxon>Gammaproteobacteria</taxon>
        <taxon>Oceanospirillales</taxon>
        <taxon>Halomonadaceae</taxon>
        <taxon>Halomonas</taxon>
    </lineage>
</organism>